<evidence type="ECO:0000256" key="5">
    <source>
        <dbReference type="ARBA" id="ARBA00023224"/>
    </source>
</evidence>
<evidence type="ECO:0000256" key="3">
    <source>
        <dbReference type="ARBA" id="ARBA00022692"/>
    </source>
</evidence>
<dbReference type="Gene3D" id="1.10.287.950">
    <property type="entry name" value="Methyl-accepting chemotaxis protein"/>
    <property type="match status" value="1"/>
</dbReference>
<comment type="similarity">
    <text evidence="6">Belongs to the methyl-accepting chemotaxis (MCP) protein family.</text>
</comment>
<evidence type="ECO:0000256" key="4">
    <source>
        <dbReference type="ARBA" id="ARBA00022989"/>
    </source>
</evidence>
<dbReference type="PANTHER" id="PTHR32089:SF112">
    <property type="entry name" value="LYSOZYME-LIKE PROTEIN-RELATED"/>
    <property type="match status" value="1"/>
</dbReference>
<evidence type="ECO:0000256" key="2">
    <source>
        <dbReference type="ARBA" id="ARBA00022519"/>
    </source>
</evidence>
<dbReference type="PROSITE" id="PS50111">
    <property type="entry name" value="CHEMOTAXIS_TRANSDUC_2"/>
    <property type="match status" value="1"/>
</dbReference>
<feature type="transmembrane region" description="Helical" evidence="8">
    <location>
        <begin position="14"/>
        <end position="33"/>
    </location>
</feature>
<dbReference type="GO" id="GO:0006935">
    <property type="term" value="P:chemotaxis"/>
    <property type="evidence" value="ECO:0007669"/>
    <property type="project" value="InterPro"/>
</dbReference>
<dbReference type="GO" id="GO:0005886">
    <property type="term" value="C:plasma membrane"/>
    <property type="evidence" value="ECO:0007669"/>
    <property type="project" value="UniProtKB-SubCell"/>
</dbReference>
<dbReference type="Proteomes" id="UP000619260">
    <property type="component" value="Unassembled WGS sequence"/>
</dbReference>
<feature type="transmembrane region" description="Helical" evidence="8">
    <location>
        <begin position="198"/>
        <end position="218"/>
    </location>
</feature>
<dbReference type="PANTHER" id="PTHR32089">
    <property type="entry name" value="METHYL-ACCEPTING CHEMOTAXIS PROTEIN MCPB"/>
    <property type="match status" value="1"/>
</dbReference>
<dbReference type="Pfam" id="PF00015">
    <property type="entry name" value="MCPsignal"/>
    <property type="match status" value="1"/>
</dbReference>
<dbReference type="SUPFAM" id="SSF58104">
    <property type="entry name" value="Methyl-accepting chemotaxis protein (MCP) signaling domain"/>
    <property type="match status" value="1"/>
</dbReference>
<feature type="domain" description="Methyl-accepting transducer" evidence="9">
    <location>
        <begin position="277"/>
        <end position="523"/>
    </location>
</feature>
<keyword evidence="13" id="KW-1185">Reference proteome</keyword>
<dbReference type="AlphaFoldDB" id="A0A8J4DUK9"/>
<accession>A0A8J4DUK9</accession>
<organism evidence="12 13">
    <name type="scientific">Virgisporangium aliadipatigenens</name>
    <dbReference type="NCBI Taxonomy" id="741659"/>
    <lineage>
        <taxon>Bacteria</taxon>
        <taxon>Bacillati</taxon>
        <taxon>Actinomycetota</taxon>
        <taxon>Actinomycetes</taxon>
        <taxon>Micromonosporales</taxon>
        <taxon>Micromonosporaceae</taxon>
        <taxon>Virgisporangium</taxon>
    </lineage>
</organism>
<dbReference type="InterPro" id="IPR003660">
    <property type="entry name" value="HAMP_dom"/>
</dbReference>
<dbReference type="InterPro" id="IPR004090">
    <property type="entry name" value="Chemotax_Me-accpt_rcpt"/>
</dbReference>
<dbReference type="GO" id="GO:0007165">
    <property type="term" value="P:signal transduction"/>
    <property type="evidence" value="ECO:0007669"/>
    <property type="project" value="UniProtKB-KW"/>
</dbReference>
<dbReference type="PROSITE" id="PS50885">
    <property type="entry name" value="HAMP"/>
    <property type="match status" value="1"/>
</dbReference>
<comment type="subcellular location">
    <subcellularLocation>
        <location evidence="1">Cell inner membrane</location>
        <topology evidence="1">Multi-pass membrane protein</topology>
    </subcellularLocation>
</comment>
<dbReference type="RefSeq" id="WP_203904345.1">
    <property type="nucleotide sequence ID" value="NZ_BOPF01000041.1"/>
</dbReference>
<dbReference type="GO" id="GO:0004888">
    <property type="term" value="F:transmembrane signaling receptor activity"/>
    <property type="evidence" value="ECO:0007669"/>
    <property type="project" value="InterPro"/>
</dbReference>
<dbReference type="PRINTS" id="PR00260">
    <property type="entry name" value="CHEMTRNSDUCR"/>
</dbReference>
<sequence>MVGLIRRLRLRSRMIYAFGVVCVLLAAVAGVGISGSRWQARLSGQAADLQQLSRTSLELKFDATELFSHVLGYLVNVPYTAKPSDVVADEANRRRVADLQALVNGQSAAARRFAMRPVERAMLDQVVAGLTAMFDTEAAGVSLLKANSVSEAFQVFDDQFYAAFNQTTTYADKLVVAVSQRSDLALAAAEESAARTELMMVLGCALALVLAILLALIVTRSITVPADLVAHAMRRLAERDLTAIPDPGGRDEMAEMSRALRQAVEAVRESMTQVAGRAKALTGSAGDLSALSVHLGENVDSAFERVGEVSVATDEVSANVATMKSAAEQVNLASNEIARSGEDSVTVVGRGVTIVDAASQTVGRVHDASIEIGKIVQTITGIASQTNLLALNATIEAASAGVAGRGFAIVAGEVKELAQGTARATEHITGQISAIQQATTEAIEAMREVSKVVQDISGVQSSVASAVQQQSQMTNEIRRGIGEIAEHSHRIAGNVAGLTSITGSSKHGADSARQSARELAAMAVELEQVVSTFQY</sequence>
<protein>
    <submittedName>
        <fullName evidence="12">Chemotaxis protein</fullName>
    </submittedName>
</protein>
<dbReference type="PROSITE" id="PS50192">
    <property type="entry name" value="T_SNARE"/>
    <property type="match status" value="1"/>
</dbReference>
<dbReference type="SMART" id="SM00283">
    <property type="entry name" value="MA"/>
    <property type="match status" value="1"/>
</dbReference>
<gene>
    <name evidence="12" type="ORF">Val02_78050</name>
</gene>
<evidence type="ECO:0000313" key="12">
    <source>
        <dbReference type="EMBL" id="GIJ50919.1"/>
    </source>
</evidence>
<keyword evidence="8" id="KW-0472">Membrane</keyword>
<keyword evidence="2" id="KW-0997">Cell inner membrane</keyword>
<keyword evidence="2" id="KW-1003">Cell membrane</keyword>
<evidence type="ECO:0000256" key="7">
    <source>
        <dbReference type="PROSITE-ProRule" id="PRU00284"/>
    </source>
</evidence>
<dbReference type="Pfam" id="PF00672">
    <property type="entry name" value="HAMP"/>
    <property type="match status" value="1"/>
</dbReference>
<feature type="domain" description="T-SNARE coiled-coil homology" evidence="10">
    <location>
        <begin position="436"/>
        <end position="498"/>
    </location>
</feature>
<dbReference type="EMBL" id="BOPF01000041">
    <property type="protein sequence ID" value="GIJ50919.1"/>
    <property type="molecule type" value="Genomic_DNA"/>
</dbReference>
<evidence type="ECO:0000256" key="8">
    <source>
        <dbReference type="SAM" id="Phobius"/>
    </source>
</evidence>
<keyword evidence="3 8" id="KW-0812">Transmembrane</keyword>
<feature type="domain" description="HAMP" evidence="11">
    <location>
        <begin position="220"/>
        <end position="272"/>
    </location>
</feature>
<evidence type="ECO:0000259" key="9">
    <source>
        <dbReference type="PROSITE" id="PS50111"/>
    </source>
</evidence>
<dbReference type="InterPro" id="IPR004089">
    <property type="entry name" value="MCPsignal_dom"/>
</dbReference>
<evidence type="ECO:0000256" key="1">
    <source>
        <dbReference type="ARBA" id="ARBA00004429"/>
    </source>
</evidence>
<evidence type="ECO:0000259" key="11">
    <source>
        <dbReference type="PROSITE" id="PS50885"/>
    </source>
</evidence>
<keyword evidence="5 7" id="KW-0807">Transducer</keyword>
<name>A0A8J4DUK9_9ACTN</name>
<proteinExistence type="inferred from homology"/>
<evidence type="ECO:0000259" key="10">
    <source>
        <dbReference type="PROSITE" id="PS50192"/>
    </source>
</evidence>
<reference evidence="12" key="1">
    <citation type="submission" date="2021-01" db="EMBL/GenBank/DDBJ databases">
        <title>Whole genome shotgun sequence of Virgisporangium aliadipatigenens NBRC 105644.</title>
        <authorList>
            <person name="Komaki H."/>
            <person name="Tamura T."/>
        </authorList>
    </citation>
    <scope>NUCLEOTIDE SEQUENCE</scope>
    <source>
        <strain evidence="12">NBRC 105644</strain>
    </source>
</reference>
<evidence type="ECO:0000313" key="13">
    <source>
        <dbReference type="Proteomes" id="UP000619260"/>
    </source>
</evidence>
<dbReference type="InterPro" id="IPR000727">
    <property type="entry name" value="T_SNARE_dom"/>
</dbReference>
<evidence type="ECO:0000256" key="6">
    <source>
        <dbReference type="ARBA" id="ARBA00029447"/>
    </source>
</evidence>
<keyword evidence="4 8" id="KW-1133">Transmembrane helix</keyword>
<dbReference type="SMART" id="SM00304">
    <property type="entry name" value="HAMP"/>
    <property type="match status" value="1"/>
</dbReference>
<comment type="caution">
    <text evidence="12">The sequence shown here is derived from an EMBL/GenBank/DDBJ whole genome shotgun (WGS) entry which is preliminary data.</text>
</comment>